<keyword evidence="4" id="KW-1185">Reference proteome</keyword>
<dbReference type="SUPFAM" id="SSF69047">
    <property type="entry name" value="Hypothetical protein YjbJ"/>
    <property type="match status" value="1"/>
</dbReference>
<reference evidence="3 4" key="1">
    <citation type="submission" date="2017-01" db="EMBL/GenBank/DDBJ databases">
        <title>Genome sequencing of Rhodoferax fermentans JCM 7819.</title>
        <authorList>
            <person name="Kim Y.J."/>
            <person name="Farh M.E.-A."/>
            <person name="Yang D.-C."/>
        </authorList>
    </citation>
    <scope>NUCLEOTIDE SEQUENCE [LARGE SCALE GENOMIC DNA]</scope>
    <source>
        <strain evidence="3 4">JCM 7819</strain>
    </source>
</reference>
<dbReference type="AlphaFoldDB" id="A0A1T1AWE6"/>
<dbReference type="Pfam" id="PF05532">
    <property type="entry name" value="CsbD"/>
    <property type="match status" value="1"/>
</dbReference>
<evidence type="ECO:0000256" key="1">
    <source>
        <dbReference type="ARBA" id="ARBA00009129"/>
    </source>
</evidence>
<organism evidence="3 4">
    <name type="scientific">Rhodoferax fermentans</name>
    <dbReference type="NCBI Taxonomy" id="28066"/>
    <lineage>
        <taxon>Bacteria</taxon>
        <taxon>Pseudomonadati</taxon>
        <taxon>Pseudomonadota</taxon>
        <taxon>Betaproteobacteria</taxon>
        <taxon>Burkholderiales</taxon>
        <taxon>Comamonadaceae</taxon>
        <taxon>Rhodoferax</taxon>
    </lineage>
</organism>
<dbReference type="InterPro" id="IPR036629">
    <property type="entry name" value="YjbJ_sf"/>
</dbReference>
<dbReference type="InterPro" id="IPR008462">
    <property type="entry name" value="CsbD"/>
</dbReference>
<dbReference type="Gene3D" id="1.10.1470.10">
    <property type="entry name" value="YjbJ"/>
    <property type="match status" value="1"/>
</dbReference>
<sequence length="69" mass="7295">MNKDQVKGQVKDIAGKVQEGAGKLVDSKEQQAKGAKLQVEGKIQKGFGDLKEVAKDARDAVTKAAKSKA</sequence>
<evidence type="ECO:0000313" key="4">
    <source>
        <dbReference type="Proteomes" id="UP000190750"/>
    </source>
</evidence>
<dbReference type="Proteomes" id="UP000190750">
    <property type="component" value="Unassembled WGS sequence"/>
</dbReference>
<dbReference type="STRING" id="28066.RF819_18455"/>
<gene>
    <name evidence="3" type="ORF">RF819_18455</name>
</gene>
<dbReference type="EMBL" id="MTJN01000002">
    <property type="protein sequence ID" value="OOV08420.1"/>
    <property type="molecule type" value="Genomic_DNA"/>
</dbReference>
<dbReference type="OrthoDB" id="8564562at2"/>
<dbReference type="RefSeq" id="WP_078366304.1">
    <property type="nucleotide sequence ID" value="NZ_MTJN01000002.1"/>
</dbReference>
<proteinExistence type="inferred from homology"/>
<accession>A0A1T1AWE6</accession>
<name>A0A1T1AWE6_RHOFE</name>
<evidence type="ECO:0000313" key="3">
    <source>
        <dbReference type="EMBL" id="OOV08420.1"/>
    </source>
</evidence>
<feature type="domain" description="CsbD-like" evidence="2">
    <location>
        <begin position="4"/>
        <end position="56"/>
    </location>
</feature>
<protein>
    <submittedName>
        <fullName evidence="3">CsbD family protein</fullName>
    </submittedName>
</protein>
<comment type="caution">
    <text evidence="3">The sequence shown here is derived from an EMBL/GenBank/DDBJ whole genome shotgun (WGS) entry which is preliminary data.</text>
</comment>
<evidence type="ECO:0000259" key="2">
    <source>
        <dbReference type="Pfam" id="PF05532"/>
    </source>
</evidence>
<comment type="similarity">
    <text evidence="1">Belongs to the UPF0337 (CsbD) family.</text>
</comment>